<name>A0AAE1F7F2_PETCI</name>
<protein>
    <submittedName>
        <fullName evidence="1">Uncharacterized protein</fullName>
    </submittedName>
</protein>
<dbReference type="AlphaFoldDB" id="A0AAE1F7F2"/>
<gene>
    <name evidence="1" type="ORF">Pcinc_026160</name>
</gene>
<dbReference type="GO" id="GO:0003735">
    <property type="term" value="F:structural constituent of ribosome"/>
    <property type="evidence" value="ECO:0007669"/>
    <property type="project" value="TreeGrafter"/>
</dbReference>
<accession>A0AAE1F7F2</accession>
<proteinExistence type="predicted"/>
<dbReference type="PANTHER" id="PTHR13071">
    <property type="entry name" value="MITOCHONDRIAL 28S RIBOSOMAL PROTEIN S22"/>
    <property type="match status" value="1"/>
</dbReference>
<reference evidence="1" key="1">
    <citation type="submission" date="2023-10" db="EMBL/GenBank/DDBJ databases">
        <title>Genome assemblies of two species of porcelain crab, Petrolisthes cinctipes and Petrolisthes manimaculis (Anomura: Porcellanidae).</title>
        <authorList>
            <person name="Angst P."/>
        </authorList>
    </citation>
    <scope>NUCLEOTIDE SEQUENCE</scope>
    <source>
        <strain evidence="1">PB745_01</strain>
        <tissue evidence="1">Gill</tissue>
    </source>
</reference>
<organism evidence="1 2">
    <name type="scientific">Petrolisthes cinctipes</name>
    <name type="common">Flat porcelain crab</name>
    <dbReference type="NCBI Taxonomy" id="88211"/>
    <lineage>
        <taxon>Eukaryota</taxon>
        <taxon>Metazoa</taxon>
        <taxon>Ecdysozoa</taxon>
        <taxon>Arthropoda</taxon>
        <taxon>Crustacea</taxon>
        <taxon>Multicrustacea</taxon>
        <taxon>Malacostraca</taxon>
        <taxon>Eumalacostraca</taxon>
        <taxon>Eucarida</taxon>
        <taxon>Decapoda</taxon>
        <taxon>Pleocyemata</taxon>
        <taxon>Anomura</taxon>
        <taxon>Galatheoidea</taxon>
        <taxon>Porcellanidae</taxon>
        <taxon>Petrolisthes</taxon>
    </lineage>
</organism>
<sequence>MAAAVRRWCFGSNIHKFLGISGRCLNLECSTSIRRCSNTSYTTYNDGDPAPLFFDGRVQAVLQRVTGMDLDKIFRRRLQEKRLTPPKYQFLTNAEVEEHMKEATAKAKSLLQMPPVLKERQHTNYTSLIKSHIN</sequence>
<evidence type="ECO:0000313" key="2">
    <source>
        <dbReference type="Proteomes" id="UP001286313"/>
    </source>
</evidence>
<keyword evidence="2" id="KW-1185">Reference proteome</keyword>
<dbReference type="Proteomes" id="UP001286313">
    <property type="component" value="Unassembled WGS sequence"/>
</dbReference>
<dbReference type="Pfam" id="PF10245">
    <property type="entry name" value="MRP-S22"/>
    <property type="match status" value="1"/>
</dbReference>
<comment type="caution">
    <text evidence="1">The sequence shown here is derived from an EMBL/GenBank/DDBJ whole genome shotgun (WGS) entry which is preliminary data.</text>
</comment>
<dbReference type="GO" id="GO:0005763">
    <property type="term" value="C:mitochondrial small ribosomal subunit"/>
    <property type="evidence" value="ECO:0007669"/>
    <property type="project" value="TreeGrafter"/>
</dbReference>
<dbReference type="PANTHER" id="PTHR13071:SF4">
    <property type="entry name" value="SMALL RIBOSOMAL SUBUNIT PROTEIN MS22"/>
    <property type="match status" value="1"/>
</dbReference>
<dbReference type="InterPro" id="IPR019374">
    <property type="entry name" value="Ribosomal_mS22"/>
</dbReference>
<evidence type="ECO:0000313" key="1">
    <source>
        <dbReference type="EMBL" id="KAK3868441.1"/>
    </source>
</evidence>
<dbReference type="EMBL" id="JAWQEG010003010">
    <property type="protein sequence ID" value="KAK3868441.1"/>
    <property type="molecule type" value="Genomic_DNA"/>
</dbReference>